<feature type="transmembrane region" description="Helical" evidence="1">
    <location>
        <begin position="110"/>
        <end position="129"/>
    </location>
</feature>
<reference evidence="2 3" key="1">
    <citation type="submission" date="2019-11" db="EMBL/GenBank/DDBJ databases">
        <title>Comparative genomics of hydrocarbon-degrading Desulfosarcina strains.</title>
        <authorList>
            <person name="Watanabe M."/>
            <person name="Kojima H."/>
            <person name="Fukui M."/>
        </authorList>
    </citation>
    <scope>NUCLEOTIDE SEQUENCE [LARGE SCALE GENOMIC DNA]</scope>
    <source>
        <strain evidence="3">oXyS1</strain>
    </source>
</reference>
<dbReference type="Proteomes" id="UP000422108">
    <property type="component" value="Chromosome"/>
</dbReference>
<evidence type="ECO:0000313" key="3">
    <source>
        <dbReference type="Proteomes" id="UP000422108"/>
    </source>
</evidence>
<feature type="transmembrane region" description="Helical" evidence="1">
    <location>
        <begin position="21"/>
        <end position="42"/>
    </location>
</feature>
<keyword evidence="1" id="KW-0472">Membrane</keyword>
<evidence type="ECO:0000256" key="1">
    <source>
        <dbReference type="SAM" id="Phobius"/>
    </source>
</evidence>
<accession>A0A5K8AJD5</accession>
<organism evidence="2 3">
    <name type="scientific">Desulfosarcina ovata subsp. ovata</name>
    <dbReference type="NCBI Taxonomy" id="2752305"/>
    <lineage>
        <taxon>Bacteria</taxon>
        <taxon>Pseudomonadati</taxon>
        <taxon>Thermodesulfobacteriota</taxon>
        <taxon>Desulfobacteria</taxon>
        <taxon>Desulfobacterales</taxon>
        <taxon>Desulfosarcinaceae</taxon>
        <taxon>Desulfosarcina</taxon>
    </lineage>
</organism>
<sequence length="147" mass="16629">MNVDKQFDIALASLQSIYTNYLSNFWTALGSALIVIGWLLTSEKARNYLASDRFAKFAVLFVLFVCAVGHIRIAFLFYNASQEKMRLLGNLGNALSPVYYNNYGIMLDRIIINIVIILVLLLLAATLVWRLKPVDKSQETTANFNGW</sequence>
<keyword evidence="3" id="KW-1185">Reference proteome</keyword>
<gene>
    <name evidence="2" type="ORF">DSCOOX_59870</name>
</gene>
<dbReference type="EMBL" id="AP021879">
    <property type="protein sequence ID" value="BBO92807.1"/>
    <property type="molecule type" value="Genomic_DNA"/>
</dbReference>
<feature type="transmembrane region" description="Helical" evidence="1">
    <location>
        <begin position="54"/>
        <end position="78"/>
    </location>
</feature>
<evidence type="ECO:0000313" key="2">
    <source>
        <dbReference type="EMBL" id="BBO92807.1"/>
    </source>
</evidence>
<keyword evidence="1" id="KW-0812">Transmembrane</keyword>
<dbReference type="AlphaFoldDB" id="A0A5K8AJD5"/>
<proteinExistence type="predicted"/>
<name>A0A5K8AJD5_9BACT</name>
<keyword evidence="1" id="KW-1133">Transmembrane helix</keyword>
<protein>
    <submittedName>
        <fullName evidence="2">Uncharacterized protein</fullName>
    </submittedName>
</protein>